<keyword evidence="9 12" id="KW-0057">Aromatic amino acid biosynthesis</keyword>
<evidence type="ECO:0000313" key="15">
    <source>
        <dbReference type="Proteomes" id="UP000285317"/>
    </source>
</evidence>
<gene>
    <name evidence="12 14" type="primary">trpB</name>
    <name evidence="14" type="ORF">C1I64_08290</name>
</gene>
<evidence type="ECO:0000256" key="10">
    <source>
        <dbReference type="ARBA" id="ARBA00023239"/>
    </source>
</evidence>
<dbReference type="InterPro" id="IPR036052">
    <property type="entry name" value="TrpB-like_PALP_sf"/>
</dbReference>
<dbReference type="KEGG" id="rfs:C1I64_08290"/>
<name>A0A3Q9UYC0_9MICO</name>
<dbReference type="InterPro" id="IPR023026">
    <property type="entry name" value="Trp_synth_beta/beta-like"/>
</dbReference>
<dbReference type="RefSeq" id="WP_123446237.1">
    <property type="nucleotide sequence ID" value="NZ_CP028137.1"/>
</dbReference>
<reference evidence="14 15" key="1">
    <citation type="submission" date="2018-03" db="EMBL/GenBank/DDBJ databases">
        <title>Bacteriophage NCPPB3778 and a type I-E CRISPR drive the evolution of the US Biological Select Agent, Rathayibacter toxicus.</title>
        <authorList>
            <person name="Davis E.W.II."/>
            <person name="Tabima J.F."/>
            <person name="Weisberg A.J."/>
            <person name="Dantas Lopes L."/>
            <person name="Wiseman M.S."/>
            <person name="Wiseman M.S."/>
            <person name="Pupko T."/>
            <person name="Belcher M.S."/>
            <person name="Sechler A.J."/>
            <person name="Tancos M.A."/>
            <person name="Schroeder B.K."/>
            <person name="Murray T.D."/>
            <person name="Luster D.G."/>
            <person name="Schneider W.L."/>
            <person name="Rogers E."/>
            <person name="Andreote F.D."/>
            <person name="Grunwald N.J."/>
            <person name="Putnam M.L."/>
            <person name="Chang J.H."/>
        </authorList>
    </citation>
    <scope>NUCLEOTIDE SEQUENCE [LARGE SCALE GENOMIC DNA]</scope>
    <source>
        <strain evidence="14 15">DSM 15932</strain>
    </source>
</reference>
<dbReference type="GO" id="GO:0005737">
    <property type="term" value="C:cytoplasm"/>
    <property type="evidence" value="ECO:0007669"/>
    <property type="project" value="TreeGrafter"/>
</dbReference>
<dbReference type="InterPro" id="IPR001926">
    <property type="entry name" value="TrpB-like_PALP"/>
</dbReference>
<dbReference type="PANTHER" id="PTHR48077">
    <property type="entry name" value="TRYPTOPHAN SYNTHASE-RELATED"/>
    <property type="match status" value="1"/>
</dbReference>
<keyword evidence="7 12" id="KW-0822">Tryptophan biosynthesis</keyword>
<dbReference type="EC" id="4.2.1.20" evidence="12"/>
<dbReference type="SUPFAM" id="SSF53686">
    <property type="entry name" value="Tryptophan synthase beta subunit-like PLP-dependent enzymes"/>
    <property type="match status" value="1"/>
</dbReference>
<comment type="similarity">
    <text evidence="4 12">Belongs to the TrpB family.</text>
</comment>
<evidence type="ECO:0000313" key="14">
    <source>
        <dbReference type="EMBL" id="AZZ52055.1"/>
    </source>
</evidence>
<comment type="subunit">
    <text evidence="5 12">Tetramer of two alpha and two beta chains.</text>
</comment>
<evidence type="ECO:0000256" key="8">
    <source>
        <dbReference type="ARBA" id="ARBA00022898"/>
    </source>
</evidence>
<evidence type="ECO:0000256" key="1">
    <source>
        <dbReference type="ARBA" id="ARBA00001933"/>
    </source>
</evidence>
<comment type="pathway">
    <text evidence="3 12">Amino-acid biosynthesis; L-tryptophan biosynthesis; L-tryptophan from chorismate: step 5/5.</text>
</comment>
<evidence type="ECO:0000256" key="11">
    <source>
        <dbReference type="ARBA" id="ARBA00049047"/>
    </source>
</evidence>
<dbReference type="InterPro" id="IPR006653">
    <property type="entry name" value="Trp_synth_b_CS"/>
</dbReference>
<dbReference type="Pfam" id="PF00291">
    <property type="entry name" value="PALP"/>
    <property type="match status" value="1"/>
</dbReference>
<keyword evidence="8 12" id="KW-0663">Pyridoxal phosphate</keyword>
<evidence type="ECO:0000256" key="9">
    <source>
        <dbReference type="ARBA" id="ARBA00023141"/>
    </source>
</evidence>
<dbReference type="PANTHER" id="PTHR48077:SF3">
    <property type="entry name" value="TRYPTOPHAN SYNTHASE"/>
    <property type="match status" value="1"/>
</dbReference>
<dbReference type="InterPro" id="IPR006654">
    <property type="entry name" value="Trp_synth_beta"/>
</dbReference>
<evidence type="ECO:0000256" key="5">
    <source>
        <dbReference type="ARBA" id="ARBA00011270"/>
    </source>
</evidence>
<dbReference type="EMBL" id="CP028137">
    <property type="protein sequence ID" value="AZZ52055.1"/>
    <property type="molecule type" value="Genomic_DNA"/>
</dbReference>
<comment type="cofactor">
    <cofactor evidence="1 12">
        <name>pyridoxal 5'-phosphate</name>
        <dbReference type="ChEBI" id="CHEBI:597326"/>
    </cofactor>
</comment>
<comment type="function">
    <text evidence="2 12">The beta subunit is responsible for the synthesis of L-tryptophan from indole and L-serine.</text>
</comment>
<dbReference type="HAMAP" id="MF_00133">
    <property type="entry name" value="Trp_synth_beta"/>
    <property type="match status" value="1"/>
</dbReference>
<protein>
    <recommendedName>
        <fullName evidence="12">Tryptophan synthase beta chain</fullName>
        <ecNumber evidence="12">4.2.1.20</ecNumber>
    </recommendedName>
</protein>
<dbReference type="PIRSF" id="PIRSF001413">
    <property type="entry name" value="Trp_syn_beta"/>
    <property type="match status" value="1"/>
</dbReference>
<dbReference type="UniPathway" id="UPA00035">
    <property type="reaction ID" value="UER00044"/>
</dbReference>
<evidence type="ECO:0000256" key="2">
    <source>
        <dbReference type="ARBA" id="ARBA00002786"/>
    </source>
</evidence>
<dbReference type="GO" id="GO:0004834">
    <property type="term" value="F:tryptophan synthase activity"/>
    <property type="evidence" value="ECO:0007669"/>
    <property type="project" value="UniProtKB-UniRule"/>
</dbReference>
<dbReference type="Proteomes" id="UP000285317">
    <property type="component" value="Chromosome"/>
</dbReference>
<keyword evidence="6 12" id="KW-0028">Amino-acid biosynthesis</keyword>
<feature type="domain" description="Tryptophan synthase beta chain-like PALP" evidence="13">
    <location>
        <begin position="57"/>
        <end position="380"/>
    </location>
</feature>
<evidence type="ECO:0000256" key="6">
    <source>
        <dbReference type="ARBA" id="ARBA00022605"/>
    </source>
</evidence>
<keyword evidence="10 12" id="KW-0456">Lyase</keyword>
<evidence type="ECO:0000256" key="3">
    <source>
        <dbReference type="ARBA" id="ARBA00004733"/>
    </source>
</evidence>
<feature type="modified residue" description="N6-(pyridoxal phosphate)lysine" evidence="12">
    <location>
        <position position="90"/>
    </location>
</feature>
<evidence type="ECO:0000256" key="7">
    <source>
        <dbReference type="ARBA" id="ARBA00022822"/>
    </source>
</evidence>
<dbReference type="FunFam" id="3.40.50.1100:FF:000001">
    <property type="entry name" value="Tryptophan synthase beta chain"/>
    <property type="match status" value="1"/>
</dbReference>
<evidence type="ECO:0000256" key="12">
    <source>
        <dbReference type="HAMAP-Rule" id="MF_00133"/>
    </source>
</evidence>
<dbReference type="NCBIfam" id="TIGR00263">
    <property type="entry name" value="trpB"/>
    <property type="match status" value="1"/>
</dbReference>
<dbReference type="Gene3D" id="3.40.50.1100">
    <property type="match status" value="2"/>
</dbReference>
<dbReference type="CDD" id="cd06446">
    <property type="entry name" value="Trp-synth_B"/>
    <property type="match status" value="1"/>
</dbReference>
<accession>A0A3Q9UYC0</accession>
<evidence type="ECO:0000256" key="4">
    <source>
        <dbReference type="ARBA" id="ARBA00009982"/>
    </source>
</evidence>
<evidence type="ECO:0000259" key="13">
    <source>
        <dbReference type="Pfam" id="PF00291"/>
    </source>
</evidence>
<proteinExistence type="inferred from homology"/>
<comment type="catalytic activity">
    <reaction evidence="11 12">
        <text>(1S,2R)-1-C-(indol-3-yl)glycerol 3-phosphate + L-serine = D-glyceraldehyde 3-phosphate + L-tryptophan + H2O</text>
        <dbReference type="Rhea" id="RHEA:10532"/>
        <dbReference type="ChEBI" id="CHEBI:15377"/>
        <dbReference type="ChEBI" id="CHEBI:33384"/>
        <dbReference type="ChEBI" id="CHEBI:57912"/>
        <dbReference type="ChEBI" id="CHEBI:58866"/>
        <dbReference type="ChEBI" id="CHEBI:59776"/>
        <dbReference type="EC" id="4.2.1.20"/>
    </reaction>
</comment>
<sequence>MALRDELGPYFGDFGGRYVPESLVKALDELSAEYERTKVDPAFRAELTELHRSYTGRPSIITEVPRFAEHAGGARIILKREDLNHTGSHKINNVLGQALLTKRIGKTRVIAETGAGQHGVATATAAALFGLDCVVYMGEVDTERQALNVARMRLLGAEVVSVTTGSRTLKDAINDAMRDWVTNVETTNYVFGTVAGPHPFPAMVRDFQKIIGEEAREQVLALTGALPTAVTACVGGGSNAMGIFHAFLDDPEVRLVGFEAGGDGIETPRHAATISKGRPGVLHGARSFLLQDEDGQTVESHSISAGLDYPGVGPEHAWLSSIGRADYRAVTDSAAMDALMLLSRTEGIIPAIESAHALAGTLELGRELGPDATILVNLSGRGDKDMTTAARYFGLVDQGAVQS</sequence>
<dbReference type="AlphaFoldDB" id="A0A3Q9UYC0"/>
<dbReference type="PROSITE" id="PS00168">
    <property type="entry name" value="TRP_SYNTHASE_BETA"/>
    <property type="match status" value="1"/>
</dbReference>
<organism evidence="14 15">
    <name type="scientific">Rathayibacter festucae DSM 15932</name>
    <dbReference type="NCBI Taxonomy" id="1328866"/>
    <lineage>
        <taxon>Bacteria</taxon>
        <taxon>Bacillati</taxon>
        <taxon>Actinomycetota</taxon>
        <taxon>Actinomycetes</taxon>
        <taxon>Micrococcales</taxon>
        <taxon>Microbacteriaceae</taxon>
        <taxon>Rathayibacter</taxon>
    </lineage>
</organism>
<dbReference type="FunFam" id="3.40.50.1100:FF:000004">
    <property type="entry name" value="Tryptophan synthase beta chain"/>
    <property type="match status" value="1"/>
</dbReference>